<evidence type="ECO:0000313" key="2">
    <source>
        <dbReference type="EMBL" id="TDL20957.1"/>
    </source>
</evidence>
<protein>
    <submittedName>
        <fullName evidence="2">Uncharacterized protein</fullName>
    </submittedName>
</protein>
<dbReference type="VEuPathDB" id="FungiDB:BD410DRAFT_321840"/>
<dbReference type="Proteomes" id="UP000294933">
    <property type="component" value="Unassembled WGS sequence"/>
</dbReference>
<name>A0A4Y7PZX8_9AGAM</name>
<sequence>MSFNFLSNLFRNIRHLLSMASDDILYPELPHDPTPIETYVGYIQARYEADGTQRMRDFEVSQLGHYKSHDTYEHEYLTATLKNRGETFYVAFDRVDGVNTGRSAVEEEQARPQVDARASSSMDRPSSSGTTTSPVRAQLKPSPLASAGRKQSKAPQSSGPQSSGPQSSGPQSSGPQSSGPPSSQSPGSTNRSLNKFYRSSADDKVLCIPHAQQTPKDTLHVTVTFASPISLYELAVLVQATHKYFPIYRLGDENCYFFVGFLVDAVLKRYHGNAVKSIPPKKGKGKVGQWGPLSIYPGSKPEDIQKCLEKFEVALEKFKEPIQCREDARNDLLRQTDNRLQEADSRVQEADSRVQEADNRTRQLEDENTRLRLQLDNKPGKQRTT</sequence>
<feature type="region of interest" description="Disordered" evidence="1">
    <location>
        <begin position="102"/>
        <end position="194"/>
    </location>
</feature>
<organism evidence="2 3">
    <name type="scientific">Rickenella mellea</name>
    <dbReference type="NCBI Taxonomy" id="50990"/>
    <lineage>
        <taxon>Eukaryota</taxon>
        <taxon>Fungi</taxon>
        <taxon>Dikarya</taxon>
        <taxon>Basidiomycota</taxon>
        <taxon>Agaricomycotina</taxon>
        <taxon>Agaricomycetes</taxon>
        <taxon>Hymenochaetales</taxon>
        <taxon>Rickenellaceae</taxon>
        <taxon>Rickenella</taxon>
    </lineage>
</organism>
<evidence type="ECO:0000313" key="3">
    <source>
        <dbReference type="Proteomes" id="UP000294933"/>
    </source>
</evidence>
<proteinExistence type="predicted"/>
<gene>
    <name evidence="2" type="ORF">BD410DRAFT_321840</name>
</gene>
<feature type="compositionally biased region" description="Basic and acidic residues" evidence="1">
    <location>
        <begin position="341"/>
        <end position="379"/>
    </location>
</feature>
<dbReference type="EMBL" id="ML170184">
    <property type="protein sequence ID" value="TDL20957.1"/>
    <property type="molecule type" value="Genomic_DNA"/>
</dbReference>
<feature type="region of interest" description="Disordered" evidence="1">
    <location>
        <begin position="341"/>
        <end position="385"/>
    </location>
</feature>
<keyword evidence="3" id="KW-1185">Reference proteome</keyword>
<accession>A0A4Y7PZX8</accession>
<reference evidence="2 3" key="1">
    <citation type="submission" date="2018-06" db="EMBL/GenBank/DDBJ databases">
        <title>A transcriptomic atlas of mushroom development highlights an independent origin of complex multicellularity.</title>
        <authorList>
            <consortium name="DOE Joint Genome Institute"/>
            <person name="Krizsan K."/>
            <person name="Almasi E."/>
            <person name="Merenyi Z."/>
            <person name="Sahu N."/>
            <person name="Viragh M."/>
            <person name="Koszo T."/>
            <person name="Mondo S."/>
            <person name="Kiss B."/>
            <person name="Balint B."/>
            <person name="Kues U."/>
            <person name="Barry K."/>
            <person name="Hegedus J.C."/>
            <person name="Henrissat B."/>
            <person name="Johnson J."/>
            <person name="Lipzen A."/>
            <person name="Ohm R."/>
            <person name="Nagy I."/>
            <person name="Pangilinan J."/>
            <person name="Yan J."/>
            <person name="Xiong Y."/>
            <person name="Grigoriev I.V."/>
            <person name="Hibbett D.S."/>
            <person name="Nagy L.G."/>
        </authorList>
    </citation>
    <scope>NUCLEOTIDE SEQUENCE [LARGE SCALE GENOMIC DNA]</scope>
    <source>
        <strain evidence="2 3">SZMC22713</strain>
    </source>
</reference>
<feature type="compositionally biased region" description="Low complexity" evidence="1">
    <location>
        <begin position="115"/>
        <end position="128"/>
    </location>
</feature>
<evidence type="ECO:0000256" key="1">
    <source>
        <dbReference type="SAM" id="MobiDB-lite"/>
    </source>
</evidence>
<feature type="compositionally biased region" description="Low complexity" evidence="1">
    <location>
        <begin position="155"/>
        <end position="188"/>
    </location>
</feature>
<dbReference type="AlphaFoldDB" id="A0A4Y7PZX8"/>